<dbReference type="GO" id="GO:0005829">
    <property type="term" value="C:cytosol"/>
    <property type="evidence" value="ECO:0007669"/>
    <property type="project" value="TreeGrafter"/>
</dbReference>
<dbReference type="InterPro" id="IPR036533">
    <property type="entry name" value="BAG_dom_sf"/>
</dbReference>
<dbReference type="PANTHER" id="PTHR12329">
    <property type="entry name" value="BCL2-ASSOCIATED ATHANOGENE"/>
    <property type="match status" value="1"/>
</dbReference>
<dbReference type="SMART" id="SM00264">
    <property type="entry name" value="BAG"/>
    <property type="match status" value="1"/>
</dbReference>
<dbReference type="GO" id="GO:0000774">
    <property type="term" value="F:adenyl-nucleotide exchange factor activity"/>
    <property type="evidence" value="ECO:0007669"/>
    <property type="project" value="TreeGrafter"/>
</dbReference>
<dbReference type="Pfam" id="PF02179">
    <property type="entry name" value="BAG"/>
    <property type="match status" value="1"/>
</dbReference>
<keyword evidence="4" id="KW-1185">Reference proteome</keyword>
<dbReference type="STRING" id="90262.A0A1X2ILS7"/>
<dbReference type="GO" id="GO:0051087">
    <property type="term" value="F:protein-folding chaperone binding"/>
    <property type="evidence" value="ECO:0007669"/>
    <property type="project" value="InterPro"/>
</dbReference>
<reference evidence="3 4" key="1">
    <citation type="submission" date="2016-07" db="EMBL/GenBank/DDBJ databases">
        <title>Pervasive Adenine N6-methylation of Active Genes in Fungi.</title>
        <authorList>
            <consortium name="DOE Joint Genome Institute"/>
            <person name="Mondo S.J."/>
            <person name="Dannebaum R.O."/>
            <person name="Kuo R.C."/>
            <person name="Labutti K."/>
            <person name="Haridas S."/>
            <person name="Kuo A."/>
            <person name="Salamov A."/>
            <person name="Ahrendt S.R."/>
            <person name="Lipzen A."/>
            <person name="Sullivan W."/>
            <person name="Andreopoulos W.B."/>
            <person name="Clum A."/>
            <person name="Lindquist E."/>
            <person name="Daum C."/>
            <person name="Ramamoorthy G.K."/>
            <person name="Gryganskyi A."/>
            <person name="Culley D."/>
            <person name="Magnuson J.K."/>
            <person name="James T.Y."/>
            <person name="O'Malley M.A."/>
            <person name="Stajich J.E."/>
            <person name="Spatafora J.W."/>
            <person name="Visel A."/>
            <person name="Grigoriev I.V."/>
        </authorList>
    </citation>
    <scope>NUCLEOTIDE SEQUENCE [LARGE SCALE GENOMIC DNA]</scope>
    <source>
        <strain evidence="3 4">NRRL 1336</strain>
    </source>
</reference>
<evidence type="ECO:0000313" key="4">
    <source>
        <dbReference type="Proteomes" id="UP000193560"/>
    </source>
</evidence>
<dbReference type="InterPro" id="IPR039773">
    <property type="entry name" value="BAG_chaperone_regulator"/>
</dbReference>
<dbReference type="GO" id="GO:0005634">
    <property type="term" value="C:nucleus"/>
    <property type="evidence" value="ECO:0007669"/>
    <property type="project" value="TreeGrafter"/>
</dbReference>
<evidence type="ECO:0000313" key="3">
    <source>
        <dbReference type="EMBL" id="ORZ18711.1"/>
    </source>
</evidence>
<dbReference type="GO" id="GO:0016020">
    <property type="term" value="C:membrane"/>
    <property type="evidence" value="ECO:0007669"/>
    <property type="project" value="TreeGrafter"/>
</dbReference>
<keyword evidence="1" id="KW-0143">Chaperone</keyword>
<protein>
    <recommendedName>
        <fullName evidence="2">BAG domain-containing protein</fullName>
    </recommendedName>
</protein>
<evidence type="ECO:0000259" key="2">
    <source>
        <dbReference type="PROSITE" id="PS51035"/>
    </source>
</evidence>
<dbReference type="GO" id="GO:0050821">
    <property type="term" value="P:protein stabilization"/>
    <property type="evidence" value="ECO:0007669"/>
    <property type="project" value="TreeGrafter"/>
</dbReference>
<evidence type="ECO:0000256" key="1">
    <source>
        <dbReference type="ARBA" id="ARBA00023186"/>
    </source>
</evidence>
<gene>
    <name evidence="3" type="ORF">BCR42DRAFT_324967</name>
</gene>
<organism evidence="3 4">
    <name type="scientific">Absidia repens</name>
    <dbReference type="NCBI Taxonomy" id="90262"/>
    <lineage>
        <taxon>Eukaryota</taxon>
        <taxon>Fungi</taxon>
        <taxon>Fungi incertae sedis</taxon>
        <taxon>Mucoromycota</taxon>
        <taxon>Mucoromycotina</taxon>
        <taxon>Mucoromycetes</taxon>
        <taxon>Mucorales</taxon>
        <taxon>Cunninghamellaceae</taxon>
        <taxon>Absidia</taxon>
    </lineage>
</organism>
<dbReference type="Proteomes" id="UP000193560">
    <property type="component" value="Unassembled WGS sequence"/>
</dbReference>
<dbReference type="PROSITE" id="PS51035">
    <property type="entry name" value="BAG"/>
    <property type="match status" value="1"/>
</dbReference>
<dbReference type="PANTHER" id="PTHR12329:SF16">
    <property type="entry name" value="BAG FAMILY MOLECULAR CHAPERONE REGULATOR 1"/>
    <property type="match status" value="1"/>
</dbReference>
<feature type="domain" description="BAG" evidence="2">
    <location>
        <begin position="92"/>
        <end position="149"/>
    </location>
</feature>
<comment type="caution">
    <text evidence="3">The sequence shown here is derived from an EMBL/GenBank/DDBJ whole genome shotgun (WGS) entry which is preliminary data.</text>
</comment>
<dbReference type="AlphaFoldDB" id="A0A1X2ILS7"/>
<dbReference type="SUPFAM" id="SSF63491">
    <property type="entry name" value="BAG domain"/>
    <property type="match status" value="1"/>
</dbReference>
<dbReference type="EMBL" id="MCGE01000008">
    <property type="protein sequence ID" value="ORZ18711.1"/>
    <property type="molecule type" value="Genomic_DNA"/>
</dbReference>
<dbReference type="OrthoDB" id="417450at2759"/>
<sequence length="159" mass="17900">MKLQYNGGNLKDDQATLESLGILPYSVIVVSGDQVLNEQVQQTASGNEEEVGCLSRIRKIMAESQPLLSRVSYLEQQQQQQQQQQGDGMDAAQQQATKDELLYISEVLMRALLALDGVECPSSFTTARQERRQTVHFCQDLLDRVDGLKSWAQQQQQKL</sequence>
<name>A0A1X2ILS7_9FUNG</name>
<proteinExistence type="predicted"/>
<dbReference type="InterPro" id="IPR003103">
    <property type="entry name" value="BAG_domain"/>
</dbReference>
<dbReference type="Gene3D" id="1.20.58.120">
    <property type="entry name" value="BAG domain"/>
    <property type="match status" value="1"/>
</dbReference>
<accession>A0A1X2ILS7</accession>